<dbReference type="EMBL" id="JALJOR010000001">
    <property type="protein sequence ID" value="KAK9829407.1"/>
    <property type="molecule type" value="Genomic_DNA"/>
</dbReference>
<feature type="region of interest" description="Disordered" evidence="1">
    <location>
        <begin position="271"/>
        <end position="290"/>
    </location>
</feature>
<dbReference type="InterPro" id="IPR001810">
    <property type="entry name" value="F-box_dom"/>
</dbReference>
<feature type="domain" description="F-box" evidence="2">
    <location>
        <begin position="203"/>
        <end position="241"/>
    </location>
</feature>
<dbReference type="SUPFAM" id="SSF81383">
    <property type="entry name" value="F-box domain"/>
    <property type="match status" value="1"/>
</dbReference>
<evidence type="ECO:0000313" key="5">
    <source>
        <dbReference type="Proteomes" id="UP001489004"/>
    </source>
</evidence>
<evidence type="ECO:0000259" key="2">
    <source>
        <dbReference type="Pfam" id="PF00646"/>
    </source>
</evidence>
<protein>
    <recommendedName>
        <fullName evidence="6">TIR domain-containing protein</fullName>
    </recommendedName>
</protein>
<dbReference type="InterPro" id="IPR035897">
    <property type="entry name" value="Toll_tir_struct_dom_sf"/>
</dbReference>
<organism evidence="4 5">
    <name type="scientific">[Myrmecia] bisecta</name>
    <dbReference type="NCBI Taxonomy" id="41462"/>
    <lineage>
        <taxon>Eukaryota</taxon>
        <taxon>Viridiplantae</taxon>
        <taxon>Chlorophyta</taxon>
        <taxon>core chlorophytes</taxon>
        <taxon>Trebouxiophyceae</taxon>
        <taxon>Trebouxiales</taxon>
        <taxon>Trebouxiaceae</taxon>
        <taxon>Myrmecia</taxon>
    </lineage>
</organism>
<dbReference type="Gene3D" id="3.40.50.10140">
    <property type="entry name" value="Toll/interleukin-1 receptor homology (TIR) domain"/>
    <property type="match status" value="1"/>
</dbReference>
<dbReference type="SUPFAM" id="SSF52200">
    <property type="entry name" value="Toll/Interleukin receptor TIR domain"/>
    <property type="match status" value="1"/>
</dbReference>
<evidence type="ECO:0008006" key="6">
    <source>
        <dbReference type="Google" id="ProtNLM"/>
    </source>
</evidence>
<dbReference type="Pfam" id="PF00646">
    <property type="entry name" value="F-box"/>
    <property type="match status" value="1"/>
</dbReference>
<sequence length="324" mass="36173">MSTGPRKQVYICCDKWDSRILGRRIHDILAKRGFRPFLADEDTVPGTDQASVQQHAIETSHAAIVLLSEELSRQWKTCGSRRPQGEETLLWSVIVAVQGWFSEATVDERLHIPRQEVGAAETPTWEVLERWLRHPKIGPEVIADAEHGLAAVSRQAGAQDAGDKLRLGQPDRTVKALIKPKAMLEVWARLEMVPNQKVQHRTWLDLPLELQLHILSLVPVTCQKLAARFVSKAWAATLDDPAAHPPQEDYIDFEELLEGVRIQFRVPERYHPQTRPMGSTSGGLSAPPGIQAHTIDASREAPVAEGQAFPGEALMRLFMACRAP</sequence>
<keyword evidence="5" id="KW-1185">Reference proteome</keyword>
<dbReference type="GO" id="GO:0007165">
    <property type="term" value="P:signal transduction"/>
    <property type="evidence" value="ECO:0007669"/>
    <property type="project" value="InterPro"/>
</dbReference>
<dbReference type="InterPro" id="IPR036047">
    <property type="entry name" value="F-box-like_dom_sf"/>
</dbReference>
<evidence type="ECO:0000313" key="4">
    <source>
        <dbReference type="EMBL" id="KAK9829407.1"/>
    </source>
</evidence>
<dbReference type="Pfam" id="PF01582">
    <property type="entry name" value="TIR"/>
    <property type="match status" value="1"/>
</dbReference>
<reference evidence="4 5" key="1">
    <citation type="journal article" date="2024" name="Nat. Commun.">
        <title>Phylogenomics reveals the evolutionary origins of lichenization in chlorophyte algae.</title>
        <authorList>
            <person name="Puginier C."/>
            <person name="Libourel C."/>
            <person name="Otte J."/>
            <person name="Skaloud P."/>
            <person name="Haon M."/>
            <person name="Grisel S."/>
            <person name="Petersen M."/>
            <person name="Berrin J.G."/>
            <person name="Delaux P.M."/>
            <person name="Dal Grande F."/>
            <person name="Keller J."/>
        </authorList>
    </citation>
    <scope>NUCLEOTIDE SEQUENCE [LARGE SCALE GENOMIC DNA]</scope>
    <source>
        <strain evidence="4 5">SAG 2043</strain>
    </source>
</reference>
<gene>
    <name evidence="4" type="ORF">WJX72_005672</name>
</gene>
<dbReference type="AlphaFoldDB" id="A0AAW1R726"/>
<dbReference type="Proteomes" id="UP001489004">
    <property type="component" value="Unassembled WGS sequence"/>
</dbReference>
<evidence type="ECO:0000256" key="1">
    <source>
        <dbReference type="SAM" id="MobiDB-lite"/>
    </source>
</evidence>
<accession>A0AAW1R726</accession>
<feature type="domain" description="TIR" evidence="3">
    <location>
        <begin position="28"/>
        <end position="71"/>
    </location>
</feature>
<evidence type="ECO:0000259" key="3">
    <source>
        <dbReference type="Pfam" id="PF01582"/>
    </source>
</evidence>
<comment type="caution">
    <text evidence="4">The sequence shown here is derived from an EMBL/GenBank/DDBJ whole genome shotgun (WGS) entry which is preliminary data.</text>
</comment>
<name>A0AAW1R726_9CHLO</name>
<dbReference type="InterPro" id="IPR000157">
    <property type="entry name" value="TIR_dom"/>
</dbReference>
<proteinExistence type="predicted"/>